<comment type="similarity">
    <text evidence="2">Belongs to the uracil-DNA glycosylase (UDG) superfamily. Type 4 (UDGa) family.</text>
</comment>
<proteinExistence type="inferred from homology"/>
<dbReference type="Pfam" id="PF03167">
    <property type="entry name" value="UDG"/>
    <property type="match status" value="1"/>
</dbReference>
<dbReference type="NCBIfam" id="TIGR00758">
    <property type="entry name" value="UDG_fam4"/>
    <property type="match status" value="1"/>
</dbReference>
<reference evidence="15" key="1">
    <citation type="journal article" date="2019" name="Int. J. Syst. Evol. Microbiol.">
        <title>The Global Catalogue of Microorganisms (GCM) 10K type strain sequencing project: providing services to taxonomists for standard genome sequencing and annotation.</title>
        <authorList>
            <consortium name="The Broad Institute Genomics Platform"/>
            <consortium name="The Broad Institute Genome Sequencing Center for Infectious Disease"/>
            <person name="Wu L."/>
            <person name="Ma J."/>
        </authorList>
    </citation>
    <scope>NUCLEOTIDE SEQUENCE [LARGE SCALE GENOMIC DNA]</scope>
    <source>
        <strain evidence="15">JCM 17066</strain>
    </source>
</reference>
<dbReference type="Gene3D" id="3.40.470.10">
    <property type="entry name" value="Uracil-DNA glycosylase-like domain"/>
    <property type="match status" value="1"/>
</dbReference>
<evidence type="ECO:0000256" key="4">
    <source>
        <dbReference type="ARBA" id="ARBA00019403"/>
    </source>
</evidence>
<dbReference type="SMART" id="SM00987">
    <property type="entry name" value="UreE_C"/>
    <property type="match status" value="1"/>
</dbReference>
<dbReference type="InterPro" id="IPR051536">
    <property type="entry name" value="UDG_Type-4/5"/>
</dbReference>
<dbReference type="SMART" id="SM00986">
    <property type="entry name" value="UDG"/>
    <property type="match status" value="1"/>
</dbReference>
<feature type="domain" description="Uracil-DNA glycosylase-like" evidence="13">
    <location>
        <begin position="141"/>
        <end position="294"/>
    </location>
</feature>
<evidence type="ECO:0000256" key="9">
    <source>
        <dbReference type="ARBA" id="ARBA00023004"/>
    </source>
</evidence>
<feature type="compositionally biased region" description="Low complexity" evidence="12">
    <location>
        <begin position="71"/>
        <end position="84"/>
    </location>
</feature>
<evidence type="ECO:0000256" key="11">
    <source>
        <dbReference type="ARBA" id="ARBA00023204"/>
    </source>
</evidence>
<evidence type="ECO:0000256" key="8">
    <source>
        <dbReference type="ARBA" id="ARBA00022801"/>
    </source>
</evidence>
<evidence type="ECO:0000259" key="13">
    <source>
        <dbReference type="SMART" id="SM00986"/>
    </source>
</evidence>
<keyword evidence="5" id="KW-0004">4Fe-4S</keyword>
<dbReference type="InterPro" id="IPR005122">
    <property type="entry name" value="Uracil-DNA_glycosylase-like"/>
</dbReference>
<evidence type="ECO:0000256" key="1">
    <source>
        <dbReference type="ARBA" id="ARBA00001400"/>
    </source>
</evidence>
<keyword evidence="10" id="KW-0411">Iron-sulfur</keyword>
<dbReference type="CDD" id="cd10030">
    <property type="entry name" value="UDG-F4_TTUDGA_SPO1dp_like"/>
    <property type="match status" value="1"/>
</dbReference>
<dbReference type="InterPro" id="IPR005273">
    <property type="entry name" value="Ura-DNA_glyco_family4"/>
</dbReference>
<evidence type="ECO:0000256" key="2">
    <source>
        <dbReference type="ARBA" id="ARBA00006521"/>
    </source>
</evidence>
<name>A0ABW0M6K9_9BURK</name>
<dbReference type="InterPro" id="IPR036895">
    <property type="entry name" value="Uracil-DNA_glycosylase-like_sf"/>
</dbReference>
<keyword evidence="9" id="KW-0408">Iron</keyword>
<sequence length="305" mass="32661">MNSISRRTAFLDEIGIGPVWLRRHSGDEPLQPVSELAQELIVVAEPAVELPVAPAPVVVEPMPPAAPVQAPPSTAEATAPTVSAWSDEPEPPVVWPAVPKAPDNPASASLQVAELDWSQLQDAVAGCTRCGLCHGRRNTVFGVGDKQAKWLFIGEGPGRNEDMQGEPFVGPAGKLLDNMLVAMGLKRGDNAYIANIVKCRPTDDNGRDRPPSAEEVAACLPYLQRQIALIQPTVLVALGKTAALSLLELDPKTPVSTLRGKVHRYAGRPLVVTYHPAYLLRQLADKGKVWSDLCLAMSTYANPGE</sequence>
<keyword evidence="7" id="KW-0227">DNA damage</keyword>
<dbReference type="Proteomes" id="UP001596045">
    <property type="component" value="Unassembled WGS sequence"/>
</dbReference>
<evidence type="ECO:0000313" key="14">
    <source>
        <dbReference type="EMBL" id="MFC5473658.1"/>
    </source>
</evidence>
<evidence type="ECO:0000256" key="5">
    <source>
        <dbReference type="ARBA" id="ARBA00022485"/>
    </source>
</evidence>
<dbReference type="PANTHER" id="PTHR33693">
    <property type="entry name" value="TYPE-5 URACIL-DNA GLYCOSYLASE"/>
    <property type="match status" value="1"/>
</dbReference>
<evidence type="ECO:0000256" key="6">
    <source>
        <dbReference type="ARBA" id="ARBA00022723"/>
    </source>
</evidence>
<dbReference type="EC" id="3.2.2.27" evidence="3"/>
<evidence type="ECO:0000256" key="7">
    <source>
        <dbReference type="ARBA" id="ARBA00022763"/>
    </source>
</evidence>
<gene>
    <name evidence="14" type="ORF">ACFPM8_06750</name>
</gene>
<protein>
    <recommendedName>
        <fullName evidence="4">Type-4 uracil-DNA glycosylase</fullName>
        <ecNumber evidence="3">3.2.2.27</ecNumber>
    </recommendedName>
</protein>
<dbReference type="RefSeq" id="WP_378996341.1">
    <property type="nucleotide sequence ID" value="NZ_JBHSMT010000012.1"/>
</dbReference>
<evidence type="ECO:0000256" key="3">
    <source>
        <dbReference type="ARBA" id="ARBA00012030"/>
    </source>
</evidence>
<evidence type="ECO:0000256" key="10">
    <source>
        <dbReference type="ARBA" id="ARBA00023014"/>
    </source>
</evidence>
<dbReference type="SUPFAM" id="SSF52141">
    <property type="entry name" value="Uracil-DNA glycosylase-like"/>
    <property type="match status" value="1"/>
</dbReference>
<dbReference type="EMBL" id="JBHSMT010000012">
    <property type="protein sequence ID" value="MFC5473658.1"/>
    <property type="molecule type" value="Genomic_DNA"/>
</dbReference>
<keyword evidence="11" id="KW-0234">DNA repair</keyword>
<comment type="catalytic activity">
    <reaction evidence="1">
        <text>Hydrolyzes single-stranded DNA or mismatched double-stranded DNA and polynucleotides, releasing free uracil.</text>
        <dbReference type="EC" id="3.2.2.27"/>
    </reaction>
</comment>
<feature type="region of interest" description="Disordered" evidence="12">
    <location>
        <begin position="68"/>
        <end position="90"/>
    </location>
</feature>
<dbReference type="PANTHER" id="PTHR33693:SF1">
    <property type="entry name" value="TYPE-4 URACIL-DNA GLYCOSYLASE"/>
    <property type="match status" value="1"/>
</dbReference>
<evidence type="ECO:0000256" key="12">
    <source>
        <dbReference type="SAM" id="MobiDB-lite"/>
    </source>
</evidence>
<evidence type="ECO:0000313" key="15">
    <source>
        <dbReference type="Proteomes" id="UP001596045"/>
    </source>
</evidence>
<accession>A0ABW0M6K9</accession>
<keyword evidence="15" id="KW-1185">Reference proteome</keyword>
<keyword evidence="6" id="KW-0479">Metal-binding</keyword>
<keyword evidence="8" id="KW-0378">Hydrolase</keyword>
<comment type="caution">
    <text evidence="14">The sequence shown here is derived from an EMBL/GenBank/DDBJ whole genome shotgun (WGS) entry which is preliminary data.</text>
</comment>
<organism evidence="14 15">
    <name type="scientific">Paraherbaspirillum soli</name>
    <dbReference type="NCBI Taxonomy" id="631222"/>
    <lineage>
        <taxon>Bacteria</taxon>
        <taxon>Pseudomonadati</taxon>
        <taxon>Pseudomonadota</taxon>
        <taxon>Betaproteobacteria</taxon>
        <taxon>Burkholderiales</taxon>
        <taxon>Oxalobacteraceae</taxon>
        <taxon>Paraherbaspirillum</taxon>
    </lineage>
</organism>